<evidence type="ECO:0000313" key="10">
    <source>
        <dbReference type="Proteomes" id="UP000030763"/>
    </source>
</evidence>
<comment type="catalytic activity">
    <reaction evidence="5">
        <text>Hydrolysis of proteins with broad specificity for peptide bonds, and a preference for a large uncharged residue in P1. Hydrolyzes peptide amides.</text>
        <dbReference type="EC" id="3.4.21.62"/>
    </reaction>
</comment>
<evidence type="ECO:0000256" key="2">
    <source>
        <dbReference type="ARBA" id="ARBA00022670"/>
    </source>
</evidence>
<feature type="active site" description="Charge relay system" evidence="7">
    <location>
        <position position="63"/>
    </location>
</feature>
<reference evidence="9" key="2">
    <citation type="submission" date="2013-10" db="EMBL/GenBank/DDBJ databases">
        <authorList>
            <person name="Aslett M."/>
        </authorList>
    </citation>
    <scope>NUCLEOTIDE SEQUENCE [LARGE SCALE GENOMIC DNA]</scope>
    <source>
        <strain evidence="9">Weybridge</strain>
    </source>
</reference>
<keyword evidence="4 7" id="KW-0720">Serine protease</keyword>
<evidence type="ECO:0000256" key="7">
    <source>
        <dbReference type="PROSITE-ProRule" id="PRU01240"/>
    </source>
</evidence>
<evidence type="ECO:0000256" key="5">
    <source>
        <dbReference type="ARBA" id="ARBA00023529"/>
    </source>
</evidence>
<sequence length="341" mass="36520">MPSEISASPQILRAPSGLLGDPFQMRQWYLHSFFGNFTVGADKVWQKLEAATKAIPVVLAVLDTGCYLHQDFIDDFDVASSIFWDNPGEKDCTNGVDDDENGYVDDCFGWNFVEDNAHPFTDDSGHGTLVTSVAAARAHDGRGGRGVFSNPTVMCLRVGSRRGVWTSTTIPALDYAVKMKARVSNHSYGGPGFVAAEYEAFVRALKHDHLIVTAAGNSGCNIDEHEGKGNVPGAVFAALTCFSFTPGAFRLRGLVNVMASDVAGFRASFSNYGSYTYVDGTSFAAPIVAGMAASLWAYFEASSPVGWQQCNEPASRKVERAIMYSVTGSKALAGEAAAAKE</sequence>
<gene>
    <name evidence="9" type="ORF">EMWEY_00023080</name>
</gene>
<dbReference type="InterPro" id="IPR050131">
    <property type="entry name" value="Peptidase_S8_subtilisin-like"/>
</dbReference>
<dbReference type="OrthoDB" id="345367at2759"/>
<proteinExistence type="inferred from homology"/>
<dbReference type="PROSITE" id="PS00137">
    <property type="entry name" value="SUBTILASE_HIS"/>
    <property type="match status" value="1"/>
</dbReference>
<dbReference type="Pfam" id="PF00082">
    <property type="entry name" value="Peptidase_S8"/>
    <property type="match status" value="1"/>
</dbReference>
<dbReference type="VEuPathDB" id="ToxoDB:EMWEY_00023080"/>
<comment type="similarity">
    <text evidence="1 7">Belongs to the peptidase S8 family.</text>
</comment>
<name>U6MAS0_EIMMA</name>
<dbReference type="Gene3D" id="3.40.50.200">
    <property type="entry name" value="Peptidase S8/S53 domain"/>
    <property type="match status" value="1"/>
</dbReference>
<feature type="active site" description="Charge relay system" evidence="7">
    <location>
        <position position="282"/>
    </location>
</feature>
<dbReference type="EC" id="3.4.21.62" evidence="6"/>
<dbReference type="SUPFAM" id="SSF52743">
    <property type="entry name" value="Subtilisin-like"/>
    <property type="match status" value="1"/>
</dbReference>
<keyword evidence="3 7" id="KW-0378">Hydrolase</keyword>
<dbReference type="RefSeq" id="XP_013336207.1">
    <property type="nucleotide sequence ID" value="XM_013480753.1"/>
</dbReference>
<evidence type="ECO:0000256" key="6">
    <source>
        <dbReference type="ARBA" id="ARBA00023619"/>
    </source>
</evidence>
<dbReference type="InterPro" id="IPR015500">
    <property type="entry name" value="Peptidase_S8_subtilisin-rel"/>
</dbReference>
<dbReference type="InterPro" id="IPR022398">
    <property type="entry name" value="Peptidase_S8_His-AS"/>
</dbReference>
<dbReference type="OMA" id="QCNEPAS"/>
<keyword evidence="10" id="KW-1185">Reference proteome</keyword>
<dbReference type="Proteomes" id="UP000030763">
    <property type="component" value="Unassembled WGS sequence"/>
</dbReference>
<dbReference type="PROSITE" id="PS51892">
    <property type="entry name" value="SUBTILASE"/>
    <property type="match status" value="1"/>
</dbReference>
<evidence type="ECO:0000256" key="3">
    <source>
        <dbReference type="ARBA" id="ARBA00022801"/>
    </source>
</evidence>
<dbReference type="PROSITE" id="PS00138">
    <property type="entry name" value="SUBTILASE_SER"/>
    <property type="match status" value="1"/>
</dbReference>
<reference evidence="9" key="1">
    <citation type="submission" date="2013-10" db="EMBL/GenBank/DDBJ databases">
        <title>Genomic analysis of the causative agents of coccidiosis in chickens.</title>
        <authorList>
            <person name="Reid A.J."/>
            <person name="Blake D."/>
            <person name="Billington K."/>
            <person name="Browne H."/>
            <person name="Dunn M."/>
            <person name="Hung S."/>
            <person name="Kawahara F."/>
            <person name="Miranda-Saavedra D."/>
            <person name="Mourier T."/>
            <person name="Nagra H."/>
            <person name="Otto T.D."/>
            <person name="Rawlings N."/>
            <person name="Sanchez A."/>
            <person name="Sanders M."/>
            <person name="Subramaniam C."/>
            <person name="Tay Y."/>
            <person name="Dear P."/>
            <person name="Doerig C."/>
            <person name="Gruber A."/>
            <person name="Parkinson J."/>
            <person name="Shirley M."/>
            <person name="Wan K.L."/>
            <person name="Berriman M."/>
            <person name="Tomley F."/>
            <person name="Pain A."/>
        </authorList>
    </citation>
    <scope>NUCLEOTIDE SEQUENCE [LARGE SCALE GENOMIC DNA]</scope>
    <source>
        <strain evidence="9">Weybridge</strain>
    </source>
</reference>
<evidence type="ECO:0000259" key="8">
    <source>
        <dbReference type="Pfam" id="PF00082"/>
    </source>
</evidence>
<organism evidence="9 10">
    <name type="scientific">Eimeria maxima</name>
    <name type="common">Coccidian parasite</name>
    <dbReference type="NCBI Taxonomy" id="5804"/>
    <lineage>
        <taxon>Eukaryota</taxon>
        <taxon>Sar</taxon>
        <taxon>Alveolata</taxon>
        <taxon>Apicomplexa</taxon>
        <taxon>Conoidasida</taxon>
        <taxon>Coccidia</taxon>
        <taxon>Eucoccidiorida</taxon>
        <taxon>Eimeriorina</taxon>
        <taxon>Eimeriidae</taxon>
        <taxon>Eimeria</taxon>
    </lineage>
</organism>
<dbReference type="PANTHER" id="PTHR43806:SF11">
    <property type="entry name" value="CEREVISIN-RELATED"/>
    <property type="match status" value="1"/>
</dbReference>
<dbReference type="GO" id="GO:0004252">
    <property type="term" value="F:serine-type endopeptidase activity"/>
    <property type="evidence" value="ECO:0007669"/>
    <property type="project" value="UniProtKB-UniRule"/>
</dbReference>
<evidence type="ECO:0000256" key="1">
    <source>
        <dbReference type="ARBA" id="ARBA00011073"/>
    </source>
</evidence>
<dbReference type="PRINTS" id="PR00723">
    <property type="entry name" value="SUBTILISIN"/>
</dbReference>
<keyword evidence="2 7" id="KW-0645">Protease</keyword>
<feature type="active site" description="Charge relay system" evidence="7">
    <location>
        <position position="126"/>
    </location>
</feature>
<dbReference type="InterPro" id="IPR000209">
    <property type="entry name" value="Peptidase_S8/S53_dom"/>
</dbReference>
<dbReference type="GO" id="GO:0006508">
    <property type="term" value="P:proteolysis"/>
    <property type="evidence" value="ECO:0007669"/>
    <property type="project" value="UniProtKB-KW"/>
</dbReference>
<dbReference type="GeneID" id="25336294"/>
<dbReference type="InterPro" id="IPR036852">
    <property type="entry name" value="Peptidase_S8/S53_dom_sf"/>
</dbReference>
<dbReference type="AlphaFoldDB" id="U6MAS0"/>
<protein>
    <recommendedName>
        <fullName evidence="6">subtilisin</fullName>
        <ecNumber evidence="6">3.4.21.62</ecNumber>
    </recommendedName>
</protein>
<accession>U6MAS0</accession>
<dbReference type="EMBL" id="HG720548">
    <property type="protein sequence ID" value="CDJ59559.1"/>
    <property type="molecule type" value="Genomic_DNA"/>
</dbReference>
<feature type="domain" description="Peptidase S8/S53" evidence="8">
    <location>
        <begin position="57"/>
        <end position="306"/>
    </location>
</feature>
<dbReference type="PANTHER" id="PTHR43806">
    <property type="entry name" value="PEPTIDASE S8"/>
    <property type="match status" value="1"/>
</dbReference>
<dbReference type="InterPro" id="IPR023828">
    <property type="entry name" value="Peptidase_S8_Ser-AS"/>
</dbReference>
<evidence type="ECO:0000256" key="4">
    <source>
        <dbReference type="ARBA" id="ARBA00022825"/>
    </source>
</evidence>
<evidence type="ECO:0000313" key="9">
    <source>
        <dbReference type="EMBL" id="CDJ59559.1"/>
    </source>
</evidence>